<evidence type="ECO:0000259" key="2">
    <source>
        <dbReference type="Pfam" id="PF13439"/>
    </source>
</evidence>
<dbReference type="Pfam" id="PF00534">
    <property type="entry name" value="Glycos_transf_1"/>
    <property type="match status" value="2"/>
</dbReference>
<dbReference type="AlphaFoldDB" id="F3QWE3"/>
<dbReference type="HOGENOM" id="CLU_009583_0_0_10"/>
<evidence type="ECO:0000313" key="4">
    <source>
        <dbReference type="Proteomes" id="UP000005546"/>
    </source>
</evidence>
<dbReference type="OrthoDB" id="9811239at2"/>
<sequence>MNILFLMKAFELGGQEMVTTVLAKSFVEHGHQVTIVTFKPPSPLMRQRLDDRIAFYVLSGYHVGHGNVATLRGILTSRHIEVVINQWGLPFFPTLILKKAAKGLGVKTIAVYHNDPSTNGKLKSVELLLEKTGNPLRKFLLRMAHGLFKQITSASMRYVYRNSDRYVVLSESFVDGFRKFTRLKDTKKLAVITNPVTIETSGYELDLIKKCQEVLFVGRIDNNQKRVFRVVDVWAQVERVCPDWTLVIVGDGPDREGMERYASSLGLRNIRFEGFRNPRSYYERASLLLLTSEYEGFGLVIVEAMSFGVVPIVLDSYTAVHDILEDGKDGRIVPYRSKEGFCPKAMAEMLLELMENQRSRERMAKAARDKSFLFSRGSVCIHWNKMLKDVVTGGGDLPPLFKQKEIIYVGRLDCNQKRVLRILQTWALLEQCYPDWRLTIVGDGPDRVNLKNQVFESQLENVSFEGFQNPRGYYERASILLLTSEFEGFPLVLPECMSFGVVPAVYGSYSAVYDIVEDGKNGLILPYDKKGYNAELMAEKLSVLMQSSDERQRMAENAIVTSRKYSLDSVYQSWEQLFDSLF</sequence>
<dbReference type="Gene3D" id="3.40.50.2000">
    <property type="entry name" value="Glycogen Phosphorylase B"/>
    <property type="match status" value="3"/>
</dbReference>
<gene>
    <name evidence="3" type="ORF">HMPREF9442_02525</name>
</gene>
<dbReference type="STRING" id="762982.HMPREF9442_02525"/>
<dbReference type="RefSeq" id="WP_008628530.1">
    <property type="nucleotide sequence ID" value="NZ_GL883870.1"/>
</dbReference>
<protein>
    <submittedName>
        <fullName evidence="3">Glycosyltransferase, group 1 family protein</fullName>
    </submittedName>
</protein>
<name>F3QWE3_9BACT</name>
<evidence type="ECO:0000259" key="1">
    <source>
        <dbReference type="Pfam" id="PF00534"/>
    </source>
</evidence>
<feature type="domain" description="Glycosyl transferase family 1" evidence="1">
    <location>
        <begin position="402"/>
        <end position="558"/>
    </location>
</feature>
<dbReference type="InterPro" id="IPR001296">
    <property type="entry name" value="Glyco_trans_1"/>
</dbReference>
<dbReference type="PANTHER" id="PTHR12526:SF628">
    <property type="entry name" value="MANNOSYLGLUCOSYLGLYCERATE SYNTHASE"/>
    <property type="match status" value="1"/>
</dbReference>
<keyword evidence="4" id="KW-1185">Reference proteome</keyword>
<dbReference type="PANTHER" id="PTHR12526">
    <property type="entry name" value="GLYCOSYLTRANSFERASE"/>
    <property type="match status" value="1"/>
</dbReference>
<keyword evidence="3" id="KW-0808">Transferase</keyword>
<feature type="domain" description="Glycosyl transferase family 1" evidence="1">
    <location>
        <begin position="211"/>
        <end position="369"/>
    </location>
</feature>
<dbReference type="Proteomes" id="UP000005546">
    <property type="component" value="Unassembled WGS sequence"/>
</dbReference>
<dbReference type="EMBL" id="AFBR01000072">
    <property type="protein sequence ID" value="EGG52025.1"/>
    <property type="molecule type" value="Genomic_DNA"/>
</dbReference>
<evidence type="ECO:0000313" key="3">
    <source>
        <dbReference type="EMBL" id="EGG52025.1"/>
    </source>
</evidence>
<comment type="caution">
    <text evidence="3">The sequence shown here is derived from an EMBL/GenBank/DDBJ whole genome shotgun (WGS) entry which is preliminary data.</text>
</comment>
<dbReference type="InterPro" id="IPR028098">
    <property type="entry name" value="Glyco_trans_4-like_N"/>
</dbReference>
<reference evidence="3 4" key="1">
    <citation type="submission" date="2011-02" db="EMBL/GenBank/DDBJ databases">
        <authorList>
            <person name="Weinstock G."/>
            <person name="Sodergren E."/>
            <person name="Clifton S."/>
            <person name="Fulton L."/>
            <person name="Fulton B."/>
            <person name="Courtney L."/>
            <person name="Fronick C."/>
            <person name="Harrison M."/>
            <person name="Strong C."/>
            <person name="Farmer C."/>
            <person name="Delahaunty K."/>
            <person name="Markovic C."/>
            <person name="Hall O."/>
            <person name="Minx P."/>
            <person name="Tomlinson C."/>
            <person name="Mitreva M."/>
            <person name="Hou S."/>
            <person name="Chen J."/>
            <person name="Wollam A."/>
            <person name="Pepin K.H."/>
            <person name="Johnson M."/>
            <person name="Bhonagiri V."/>
            <person name="Zhang X."/>
            <person name="Suruliraj S."/>
            <person name="Warren W."/>
            <person name="Chinwalla A."/>
            <person name="Mardis E.R."/>
            <person name="Wilson R.K."/>
        </authorList>
    </citation>
    <scope>NUCLEOTIDE SEQUENCE [LARGE SCALE GENOMIC DNA]</scope>
    <source>
        <strain evidence="3 4">YIT 11841</strain>
    </source>
</reference>
<organism evidence="3 4">
    <name type="scientific">Paraprevotella xylaniphila YIT 11841</name>
    <dbReference type="NCBI Taxonomy" id="762982"/>
    <lineage>
        <taxon>Bacteria</taxon>
        <taxon>Pseudomonadati</taxon>
        <taxon>Bacteroidota</taxon>
        <taxon>Bacteroidia</taxon>
        <taxon>Bacteroidales</taxon>
        <taxon>Prevotellaceae</taxon>
        <taxon>Paraprevotella</taxon>
    </lineage>
</organism>
<dbReference type="Pfam" id="PF13439">
    <property type="entry name" value="Glyco_transf_4"/>
    <property type="match status" value="1"/>
</dbReference>
<accession>F3QWE3</accession>
<dbReference type="SUPFAM" id="SSF53756">
    <property type="entry name" value="UDP-Glycosyltransferase/glycogen phosphorylase"/>
    <property type="match status" value="2"/>
</dbReference>
<proteinExistence type="predicted"/>
<dbReference type="eggNOG" id="COG0438">
    <property type="taxonomic scope" value="Bacteria"/>
</dbReference>
<feature type="domain" description="Glycosyltransferase subfamily 4-like N-terminal" evidence="2">
    <location>
        <begin position="13"/>
        <end position="199"/>
    </location>
</feature>
<dbReference type="GO" id="GO:0016757">
    <property type="term" value="F:glycosyltransferase activity"/>
    <property type="evidence" value="ECO:0007669"/>
    <property type="project" value="InterPro"/>
</dbReference>